<accession>A0A1V4SFB9</accession>
<protein>
    <submittedName>
        <fullName evidence="1">Uncharacterized protein</fullName>
    </submittedName>
</protein>
<dbReference type="RefSeq" id="WP_080065863.1">
    <property type="nucleotide sequence ID" value="NZ_MZGX01000026.1"/>
</dbReference>
<evidence type="ECO:0000313" key="1">
    <source>
        <dbReference type="EMBL" id="OPX42612.1"/>
    </source>
</evidence>
<dbReference type="EMBL" id="MZGX01000026">
    <property type="protein sequence ID" value="OPX42612.1"/>
    <property type="molecule type" value="Genomic_DNA"/>
</dbReference>
<proteinExistence type="predicted"/>
<dbReference type="Proteomes" id="UP000191554">
    <property type="component" value="Unassembled WGS sequence"/>
</dbReference>
<comment type="caution">
    <text evidence="1">The sequence shown here is derived from an EMBL/GenBank/DDBJ whole genome shotgun (WGS) entry which is preliminary data.</text>
</comment>
<reference evidence="1 2" key="1">
    <citation type="submission" date="2017-03" db="EMBL/GenBank/DDBJ databases">
        <title>Genome sequence of Clostridium hungatei DSM 14427.</title>
        <authorList>
            <person name="Poehlein A."/>
            <person name="Daniel R."/>
        </authorList>
    </citation>
    <scope>NUCLEOTIDE SEQUENCE [LARGE SCALE GENOMIC DNA]</scope>
    <source>
        <strain evidence="1 2">DSM 14427</strain>
    </source>
</reference>
<dbReference type="OrthoDB" id="2935331at2"/>
<keyword evidence="2" id="KW-1185">Reference proteome</keyword>
<gene>
    <name evidence="1" type="ORF">CLHUN_34320</name>
</gene>
<name>A0A1V4SFB9_RUMHU</name>
<sequence length="269" mass="30883">MGLSMNFANNDIYFMQVVSDKIVINDNYEGILILDSGLNTIKSIKLLDDLVIDISFIKGTEIVLYCYENQCLIHINIDSYAYKIISLDKGLKDINFLSLYEWVDNDLVLLADDGNVLTYVNLLDNTVQVIQKDTIDRLQFSIHDDWNKLGKFLVHKVYPDKHSAVVESNNKLMIIDYKNSTETVLKIEPINFHDIEVTTDCVVQISEEEVLVLYGGKKVMFYPNPEDFRFLRGKFITIEKTDHLLLLMCSNSDSSKAKIEKYILASISQ</sequence>
<organism evidence="1 2">
    <name type="scientific">Ruminiclostridium hungatei</name>
    <name type="common">Clostridium hungatei</name>
    <dbReference type="NCBI Taxonomy" id="48256"/>
    <lineage>
        <taxon>Bacteria</taxon>
        <taxon>Bacillati</taxon>
        <taxon>Bacillota</taxon>
        <taxon>Clostridia</taxon>
        <taxon>Eubacteriales</taxon>
        <taxon>Oscillospiraceae</taxon>
        <taxon>Ruminiclostridium</taxon>
    </lineage>
</organism>
<dbReference type="AlphaFoldDB" id="A0A1V4SFB9"/>
<evidence type="ECO:0000313" key="2">
    <source>
        <dbReference type="Proteomes" id="UP000191554"/>
    </source>
</evidence>